<name>A0A0C9XRJ9_9AGAR</name>
<dbReference type="AlphaFoldDB" id="A0A0C9XRJ9"/>
<dbReference type="EMBL" id="KN838666">
    <property type="protein sequence ID" value="KIJ98552.1"/>
    <property type="molecule type" value="Genomic_DNA"/>
</dbReference>
<gene>
    <name evidence="2" type="ORF">K443DRAFT_206217</name>
</gene>
<feature type="transmembrane region" description="Helical" evidence="1">
    <location>
        <begin position="112"/>
        <end position="132"/>
    </location>
</feature>
<reference evidence="3" key="2">
    <citation type="submission" date="2015-01" db="EMBL/GenBank/DDBJ databases">
        <title>Evolutionary Origins and Diversification of the Mycorrhizal Mutualists.</title>
        <authorList>
            <consortium name="DOE Joint Genome Institute"/>
            <consortium name="Mycorrhizal Genomics Consortium"/>
            <person name="Kohler A."/>
            <person name="Kuo A."/>
            <person name="Nagy L.G."/>
            <person name="Floudas D."/>
            <person name="Copeland A."/>
            <person name="Barry K.W."/>
            <person name="Cichocki N."/>
            <person name="Veneault-Fourrey C."/>
            <person name="LaButti K."/>
            <person name="Lindquist E.A."/>
            <person name="Lipzen A."/>
            <person name="Lundell T."/>
            <person name="Morin E."/>
            <person name="Murat C."/>
            <person name="Riley R."/>
            <person name="Ohm R."/>
            <person name="Sun H."/>
            <person name="Tunlid A."/>
            <person name="Henrissat B."/>
            <person name="Grigoriev I.V."/>
            <person name="Hibbett D.S."/>
            <person name="Martin F."/>
        </authorList>
    </citation>
    <scope>NUCLEOTIDE SEQUENCE [LARGE SCALE GENOMIC DNA]</scope>
    <source>
        <strain evidence="3">LaAM-08-1</strain>
    </source>
</reference>
<evidence type="ECO:0000313" key="3">
    <source>
        <dbReference type="Proteomes" id="UP000054477"/>
    </source>
</evidence>
<keyword evidence="1" id="KW-0812">Transmembrane</keyword>
<sequence>MLHTYGFLLNTHCPWDPIRESQCFGRDQSLFSPQRGSPLFIFALTQKRNGKVQIAKKPTYEPLPVANSRKRRIMWNKRLALVDKSTSTLVNGHRPHSCCRTLKMGCSASCGLPAYVFITIYVCFFCVLRVMIHCDARLSL</sequence>
<organism evidence="2 3">
    <name type="scientific">Laccaria amethystina LaAM-08-1</name>
    <dbReference type="NCBI Taxonomy" id="1095629"/>
    <lineage>
        <taxon>Eukaryota</taxon>
        <taxon>Fungi</taxon>
        <taxon>Dikarya</taxon>
        <taxon>Basidiomycota</taxon>
        <taxon>Agaricomycotina</taxon>
        <taxon>Agaricomycetes</taxon>
        <taxon>Agaricomycetidae</taxon>
        <taxon>Agaricales</taxon>
        <taxon>Agaricineae</taxon>
        <taxon>Hydnangiaceae</taxon>
        <taxon>Laccaria</taxon>
    </lineage>
</organism>
<keyword evidence="1" id="KW-1133">Transmembrane helix</keyword>
<accession>A0A0C9XRJ9</accession>
<keyword evidence="3" id="KW-1185">Reference proteome</keyword>
<evidence type="ECO:0000313" key="2">
    <source>
        <dbReference type="EMBL" id="KIJ98552.1"/>
    </source>
</evidence>
<dbReference type="HOGENOM" id="CLU_1835461_0_0_1"/>
<dbReference type="Proteomes" id="UP000054477">
    <property type="component" value="Unassembled WGS sequence"/>
</dbReference>
<reference evidence="2 3" key="1">
    <citation type="submission" date="2014-04" db="EMBL/GenBank/DDBJ databases">
        <authorList>
            <consortium name="DOE Joint Genome Institute"/>
            <person name="Kuo A."/>
            <person name="Kohler A."/>
            <person name="Nagy L.G."/>
            <person name="Floudas D."/>
            <person name="Copeland A."/>
            <person name="Barry K.W."/>
            <person name="Cichocki N."/>
            <person name="Veneault-Fourrey C."/>
            <person name="LaButti K."/>
            <person name="Lindquist E.A."/>
            <person name="Lipzen A."/>
            <person name="Lundell T."/>
            <person name="Morin E."/>
            <person name="Murat C."/>
            <person name="Sun H."/>
            <person name="Tunlid A."/>
            <person name="Henrissat B."/>
            <person name="Grigoriev I.V."/>
            <person name="Hibbett D.S."/>
            <person name="Martin F."/>
            <person name="Nordberg H.P."/>
            <person name="Cantor M.N."/>
            <person name="Hua S.X."/>
        </authorList>
    </citation>
    <scope>NUCLEOTIDE SEQUENCE [LARGE SCALE GENOMIC DNA]</scope>
    <source>
        <strain evidence="2 3">LaAM-08-1</strain>
    </source>
</reference>
<proteinExistence type="predicted"/>
<protein>
    <submittedName>
        <fullName evidence="2">Uncharacterized protein</fullName>
    </submittedName>
</protein>
<evidence type="ECO:0000256" key="1">
    <source>
        <dbReference type="SAM" id="Phobius"/>
    </source>
</evidence>
<keyword evidence="1" id="KW-0472">Membrane</keyword>